<dbReference type="EMBL" id="OU466862">
    <property type="protein sequence ID" value="CAH2072096.1"/>
    <property type="molecule type" value="Genomic_DNA"/>
</dbReference>
<reference evidence="5 6" key="1">
    <citation type="submission" date="2022-03" db="EMBL/GenBank/DDBJ databases">
        <authorList>
            <person name="Nunn A."/>
            <person name="Chopra R."/>
            <person name="Nunn A."/>
            <person name="Contreras Garrido A."/>
        </authorList>
    </citation>
    <scope>NUCLEOTIDE SEQUENCE [LARGE SCALE GENOMIC DNA]</scope>
</reference>
<evidence type="ECO:0008006" key="7">
    <source>
        <dbReference type="Google" id="ProtNLM"/>
    </source>
</evidence>
<dbReference type="InterPro" id="IPR024661">
    <property type="entry name" value="RNA_pol_III_Rpc31"/>
</dbReference>
<name>A0AAU9SSM7_THLAR</name>
<comment type="similarity">
    <text evidence="2">Belongs to the eukaryotic RPC7 RNA polymerase subunit family.</text>
</comment>
<dbReference type="PANTHER" id="PTHR15367:SF2">
    <property type="entry name" value="DNA-DIRECTED RNA POLYMERASE III SUBUNIT"/>
    <property type="match status" value="1"/>
</dbReference>
<feature type="compositionally biased region" description="Acidic residues" evidence="4">
    <location>
        <begin position="119"/>
        <end position="139"/>
    </location>
</feature>
<protein>
    <recommendedName>
        <fullName evidence="7">DNA-directed RNA polymerase III subunit</fullName>
    </recommendedName>
</protein>
<proteinExistence type="inferred from homology"/>
<dbReference type="AlphaFoldDB" id="A0AAU9SSM7"/>
<dbReference type="Proteomes" id="UP000836841">
    <property type="component" value="Chromosome 6"/>
</dbReference>
<keyword evidence="3" id="KW-0539">Nucleus</keyword>
<keyword evidence="6" id="KW-1185">Reference proteome</keyword>
<organism evidence="5 6">
    <name type="scientific">Thlaspi arvense</name>
    <name type="common">Field penny-cress</name>
    <dbReference type="NCBI Taxonomy" id="13288"/>
    <lineage>
        <taxon>Eukaryota</taxon>
        <taxon>Viridiplantae</taxon>
        <taxon>Streptophyta</taxon>
        <taxon>Embryophyta</taxon>
        <taxon>Tracheophyta</taxon>
        <taxon>Spermatophyta</taxon>
        <taxon>Magnoliopsida</taxon>
        <taxon>eudicotyledons</taxon>
        <taxon>Gunneridae</taxon>
        <taxon>Pentapetalae</taxon>
        <taxon>rosids</taxon>
        <taxon>malvids</taxon>
        <taxon>Brassicales</taxon>
        <taxon>Brassicaceae</taxon>
        <taxon>Thlaspideae</taxon>
        <taxon>Thlaspi</taxon>
    </lineage>
</organism>
<evidence type="ECO:0000256" key="2">
    <source>
        <dbReference type="ARBA" id="ARBA00008352"/>
    </source>
</evidence>
<comment type="subcellular location">
    <subcellularLocation>
        <location evidence="1">Nucleus</location>
    </subcellularLocation>
</comment>
<dbReference type="GO" id="GO:0006383">
    <property type="term" value="P:transcription by RNA polymerase III"/>
    <property type="evidence" value="ECO:0007669"/>
    <property type="project" value="InterPro"/>
</dbReference>
<evidence type="ECO:0000256" key="1">
    <source>
        <dbReference type="ARBA" id="ARBA00004123"/>
    </source>
</evidence>
<evidence type="ECO:0000313" key="5">
    <source>
        <dbReference type="EMBL" id="CAH2072096.1"/>
    </source>
</evidence>
<gene>
    <name evidence="5" type="ORF">TAV2_LOCUS21021</name>
</gene>
<feature type="region of interest" description="Disordered" evidence="4">
    <location>
        <begin position="1"/>
        <end position="22"/>
    </location>
</feature>
<accession>A0AAU9SSM7</accession>
<evidence type="ECO:0000256" key="4">
    <source>
        <dbReference type="SAM" id="MobiDB-lite"/>
    </source>
</evidence>
<evidence type="ECO:0000256" key="3">
    <source>
        <dbReference type="ARBA" id="ARBA00023242"/>
    </source>
</evidence>
<feature type="region of interest" description="Disordered" evidence="4">
    <location>
        <begin position="113"/>
        <end position="140"/>
    </location>
</feature>
<evidence type="ECO:0000313" key="6">
    <source>
        <dbReference type="Proteomes" id="UP000836841"/>
    </source>
</evidence>
<dbReference type="PANTHER" id="PTHR15367">
    <property type="entry name" value="DNA-DIRECTED RNA POLYMERASE III"/>
    <property type="match status" value="1"/>
</dbReference>
<sequence>MAFRGGGRGRGRGRGGGGFGANKYVKPEPFVIFPVKSESLDIERFSDALEPKKKSNKSGSFYDFLVLRPDNFPKELLGDTRRDRPVKRAKWTPDTDLRKLDVFEKLEIKYGDDGKEVNGEAEDGEEVEESEGEDSDNGDYDQMKKYIKLLRLLPPKYQVLQTRPEATHVPGFSFRDQPKQYYINISTSNELSQFSFESESKRTLSKHIVHNL</sequence>
<dbReference type="GO" id="GO:0005666">
    <property type="term" value="C:RNA polymerase III complex"/>
    <property type="evidence" value="ECO:0007669"/>
    <property type="project" value="TreeGrafter"/>
</dbReference>